<dbReference type="InterPro" id="IPR000375">
    <property type="entry name" value="Dynamin_stalk"/>
</dbReference>
<keyword evidence="2" id="KW-0342">GTP-binding</keyword>
<evidence type="ECO:0000256" key="1">
    <source>
        <dbReference type="ARBA" id="ARBA00022741"/>
    </source>
</evidence>
<dbReference type="GO" id="GO:0003924">
    <property type="term" value="F:GTPase activity"/>
    <property type="evidence" value="ECO:0007669"/>
    <property type="project" value="InterPro"/>
</dbReference>
<dbReference type="AlphaFoldDB" id="A0A1Y2DR98"/>
<gene>
    <name evidence="5" type="ORF">BCR38DRAFT_39863</name>
</gene>
<dbReference type="PRINTS" id="PR00195">
    <property type="entry name" value="DYNAMIN"/>
</dbReference>
<dbReference type="InterPro" id="IPR022812">
    <property type="entry name" value="Dynamin"/>
</dbReference>
<feature type="domain" description="GED" evidence="4">
    <location>
        <begin position="749"/>
        <end position="846"/>
    </location>
</feature>
<dbReference type="PANTHER" id="PTHR11566:SF131">
    <property type="entry name" value="GTPASE, PUTATIVE (AFU_ORTHOLOGUE AFUA_6G07630)-RELATED"/>
    <property type="match status" value="1"/>
</dbReference>
<dbReference type="Gene3D" id="3.40.50.300">
    <property type="entry name" value="P-loop containing nucleotide triphosphate hydrolases"/>
    <property type="match status" value="1"/>
</dbReference>
<feature type="compositionally biased region" description="Polar residues" evidence="3">
    <location>
        <begin position="531"/>
        <end position="543"/>
    </location>
</feature>
<keyword evidence="6" id="KW-1185">Reference proteome</keyword>
<name>A0A1Y2DR98_9PEZI</name>
<evidence type="ECO:0000313" key="6">
    <source>
        <dbReference type="Proteomes" id="UP000193689"/>
    </source>
</evidence>
<evidence type="ECO:0000313" key="5">
    <source>
        <dbReference type="EMBL" id="ORY61803.1"/>
    </source>
</evidence>
<dbReference type="GO" id="GO:0008017">
    <property type="term" value="F:microtubule binding"/>
    <property type="evidence" value="ECO:0007669"/>
    <property type="project" value="TreeGrafter"/>
</dbReference>
<evidence type="ECO:0000259" key="4">
    <source>
        <dbReference type="PROSITE" id="PS51388"/>
    </source>
</evidence>
<proteinExistence type="predicted"/>
<feature type="region of interest" description="Disordered" evidence="3">
    <location>
        <begin position="480"/>
        <end position="561"/>
    </location>
</feature>
<comment type="caution">
    <text evidence="5">The sequence shown here is derived from an EMBL/GenBank/DDBJ whole genome shotgun (WGS) entry which is preliminary data.</text>
</comment>
<dbReference type="Gene3D" id="1.20.120.1240">
    <property type="entry name" value="Dynamin, middle domain"/>
    <property type="match status" value="1"/>
</dbReference>
<dbReference type="Pfam" id="PF02212">
    <property type="entry name" value="GED"/>
    <property type="match status" value="1"/>
</dbReference>
<accession>A0A1Y2DR98</accession>
<dbReference type="Proteomes" id="UP000193689">
    <property type="component" value="Unassembled WGS sequence"/>
</dbReference>
<dbReference type="SMART" id="SM00053">
    <property type="entry name" value="DYNc"/>
    <property type="match status" value="1"/>
</dbReference>
<dbReference type="STRING" id="1141098.A0A1Y2DR98"/>
<feature type="compositionally biased region" description="Pro residues" evidence="3">
    <location>
        <begin position="549"/>
        <end position="558"/>
    </location>
</feature>
<dbReference type="InterPro" id="IPR003130">
    <property type="entry name" value="GED"/>
</dbReference>
<dbReference type="GO" id="GO:0005737">
    <property type="term" value="C:cytoplasm"/>
    <property type="evidence" value="ECO:0007669"/>
    <property type="project" value="TreeGrafter"/>
</dbReference>
<dbReference type="GO" id="GO:0031623">
    <property type="term" value="P:receptor internalization"/>
    <property type="evidence" value="ECO:0007669"/>
    <property type="project" value="TreeGrafter"/>
</dbReference>
<dbReference type="EMBL" id="MCFJ01000010">
    <property type="protein sequence ID" value="ORY61803.1"/>
    <property type="molecule type" value="Genomic_DNA"/>
</dbReference>
<dbReference type="GO" id="GO:0005874">
    <property type="term" value="C:microtubule"/>
    <property type="evidence" value="ECO:0007669"/>
    <property type="project" value="TreeGrafter"/>
</dbReference>
<dbReference type="PROSITE" id="PS51388">
    <property type="entry name" value="GED"/>
    <property type="match status" value="1"/>
</dbReference>
<dbReference type="OrthoDB" id="5061070at2759"/>
<dbReference type="InParanoid" id="A0A1Y2DR98"/>
<evidence type="ECO:0000256" key="3">
    <source>
        <dbReference type="SAM" id="MobiDB-lite"/>
    </source>
</evidence>
<dbReference type="InterPro" id="IPR045063">
    <property type="entry name" value="Dynamin_N"/>
</dbReference>
<dbReference type="PANTHER" id="PTHR11566">
    <property type="entry name" value="DYNAMIN"/>
    <property type="match status" value="1"/>
</dbReference>
<dbReference type="RefSeq" id="XP_040713880.1">
    <property type="nucleotide sequence ID" value="XM_040857695.1"/>
</dbReference>
<keyword evidence="5" id="KW-0378">Hydrolase</keyword>
<dbReference type="InterPro" id="IPR001401">
    <property type="entry name" value="Dynamin_GTPase"/>
</dbReference>
<dbReference type="SUPFAM" id="SSF52540">
    <property type="entry name" value="P-loop containing nucleoside triphosphate hydrolases"/>
    <property type="match status" value="1"/>
</dbReference>
<dbReference type="Pfam" id="PF01031">
    <property type="entry name" value="Dynamin_M"/>
    <property type="match status" value="1"/>
</dbReference>
<organism evidence="5 6">
    <name type="scientific">Pseudomassariella vexata</name>
    <dbReference type="NCBI Taxonomy" id="1141098"/>
    <lineage>
        <taxon>Eukaryota</taxon>
        <taxon>Fungi</taxon>
        <taxon>Dikarya</taxon>
        <taxon>Ascomycota</taxon>
        <taxon>Pezizomycotina</taxon>
        <taxon>Sordariomycetes</taxon>
        <taxon>Xylariomycetidae</taxon>
        <taxon>Amphisphaeriales</taxon>
        <taxon>Pseudomassariaceae</taxon>
        <taxon>Pseudomassariella</taxon>
    </lineage>
</organism>
<dbReference type="InterPro" id="IPR020850">
    <property type="entry name" value="GED_dom"/>
</dbReference>
<dbReference type="CDD" id="cd08771">
    <property type="entry name" value="DLP_1"/>
    <property type="match status" value="1"/>
</dbReference>
<protein>
    <submittedName>
        <fullName evidence="5">p-loop containing nucleoside triphosphate hydrolase protein</fullName>
    </submittedName>
</protein>
<dbReference type="InterPro" id="IPR027417">
    <property type="entry name" value="P-loop_NTPase"/>
</dbReference>
<keyword evidence="1" id="KW-0547">Nucleotide-binding</keyword>
<reference evidence="5 6" key="1">
    <citation type="submission" date="2016-07" db="EMBL/GenBank/DDBJ databases">
        <title>Pervasive Adenine N6-methylation of Active Genes in Fungi.</title>
        <authorList>
            <consortium name="DOE Joint Genome Institute"/>
            <person name="Mondo S.J."/>
            <person name="Dannebaum R.O."/>
            <person name="Kuo R.C."/>
            <person name="Labutti K."/>
            <person name="Haridas S."/>
            <person name="Kuo A."/>
            <person name="Salamov A."/>
            <person name="Ahrendt S.R."/>
            <person name="Lipzen A."/>
            <person name="Sullivan W."/>
            <person name="Andreopoulos W.B."/>
            <person name="Clum A."/>
            <person name="Lindquist E."/>
            <person name="Daum C."/>
            <person name="Ramamoorthy G.K."/>
            <person name="Gryganskyi A."/>
            <person name="Culley D."/>
            <person name="Magnuson J.K."/>
            <person name="James T.Y."/>
            <person name="O'Malley M.A."/>
            <person name="Stajich J.E."/>
            <person name="Spatafora J.W."/>
            <person name="Visel A."/>
            <person name="Grigoriev I.V."/>
        </authorList>
    </citation>
    <scope>NUCLEOTIDE SEQUENCE [LARGE SCALE GENOMIC DNA]</scope>
    <source>
        <strain evidence="5 6">CBS 129021</strain>
    </source>
</reference>
<evidence type="ECO:0000256" key="2">
    <source>
        <dbReference type="ARBA" id="ARBA00023134"/>
    </source>
</evidence>
<dbReference type="GO" id="GO:0005525">
    <property type="term" value="F:GTP binding"/>
    <property type="evidence" value="ECO:0007669"/>
    <property type="project" value="InterPro"/>
</dbReference>
<sequence>MRRRPASGGSGGRISSQNGDGSFLQRSFAHTSFSDIGLVIKRFNDTLGELQQLGVQHVAELPELVMVGDQSAGKSSLMSGLAELDLPRSGGVCTRCPIHIRLSSSRNNDPNGWSCTVSLQQEYDYKPPESGRIKKSDVTKQHPFAPWIQKSHRIASVFKTIYDKADIEEVLRWAQVAILNPSRSFELFVPEEGAYAKETSLADAVQETEAQFSPNIVALEIKGPSLPDLSFYDLPGVFLSPPREEDEYIVQVVRNLTSHYVRRQQAIIMWAVPMNQDPENSISLGIIREAKALARTIGVMTKADKVQADNTAQWVSMLRGEKHPVGQGFFITSRPHDAQVGLGSVAQWEDKFFNEGIHNWPPVFQEFTDRCGVELLKDFLSKKLGDAFSSSLPSIKHKIHERLRTIHHQLSELPELPNNVEHEVKTSLYTFYNTVRDAIKDRRFQAKWDVLNKQFQSCITKMKPTCIVKDSEPTPLIELAASDEESTASALVAADTPSRKRPRASDSTIRPTPKRPRPESHVLTPVKNEEATSFSRPSPSASFCGTPIPEAPSGPPSPFEQFHQLGRQGLNIRNIRTEILNSKRAGMPHDIVQDEVYDRLVISAIEKWREPLDRYMNLTMELFQGLISNALIDALGALSNRMIFIQARNHLDAFIQQMEVRQRSKVIDLFDAEKYQMYTTNVEAYNRYRDAEEHVLRRVRDISRIKSLGHAWDYHPPPVEKMTEELWAEERKKLREPLAKLKEDPYATEIKVAAVVRGYYMTAAMRFVESVTLSVNSRLFRDLAAGPSLEMFLNDKLGLMNSNPAMYEHLMEEDDAIATKRDQFKCEMEKLKKAMQRINELENSSGSGAVPGFGSEATRDGDGYVFVDDEI</sequence>
<dbReference type="GeneID" id="63773907"/>
<dbReference type="GO" id="GO:0005886">
    <property type="term" value="C:plasma membrane"/>
    <property type="evidence" value="ECO:0007669"/>
    <property type="project" value="TreeGrafter"/>
</dbReference>
<dbReference type="Pfam" id="PF00350">
    <property type="entry name" value="Dynamin_N"/>
    <property type="match status" value="1"/>
</dbReference>